<evidence type="ECO:0000313" key="1">
    <source>
        <dbReference type="EMBL" id="CAH1970603.1"/>
    </source>
</evidence>
<dbReference type="EMBL" id="CAKOFQ010006776">
    <property type="protein sequence ID" value="CAH1970603.1"/>
    <property type="molecule type" value="Genomic_DNA"/>
</dbReference>
<proteinExistence type="predicted"/>
<dbReference type="OrthoDB" id="10030361at2759"/>
<reference evidence="1" key="1">
    <citation type="submission" date="2022-03" db="EMBL/GenBank/DDBJ databases">
        <authorList>
            <person name="Sayadi A."/>
        </authorList>
    </citation>
    <scope>NUCLEOTIDE SEQUENCE</scope>
</reference>
<dbReference type="AlphaFoldDB" id="A0A9P0P6C6"/>
<accession>A0A9P0P6C6</accession>
<sequence length="72" mass="8158">MRAALFAPERRIERECMTCSSIPISLRQIAAATYLCNQKNVKQNIIQTVVTVPQVMQTIVVNCLRSMNKFSV</sequence>
<dbReference type="Proteomes" id="UP001152888">
    <property type="component" value="Unassembled WGS sequence"/>
</dbReference>
<comment type="caution">
    <text evidence="1">The sequence shown here is derived from an EMBL/GenBank/DDBJ whole genome shotgun (WGS) entry which is preliminary data.</text>
</comment>
<organism evidence="1 2">
    <name type="scientific">Acanthoscelides obtectus</name>
    <name type="common">Bean weevil</name>
    <name type="synonym">Bruchus obtectus</name>
    <dbReference type="NCBI Taxonomy" id="200917"/>
    <lineage>
        <taxon>Eukaryota</taxon>
        <taxon>Metazoa</taxon>
        <taxon>Ecdysozoa</taxon>
        <taxon>Arthropoda</taxon>
        <taxon>Hexapoda</taxon>
        <taxon>Insecta</taxon>
        <taxon>Pterygota</taxon>
        <taxon>Neoptera</taxon>
        <taxon>Endopterygota</taxon>
        <taxon>Coleoptera</taxon>
        <taxon>Polyphaga</taxon>
        <taxon>Cucujiformia</taxon>
        <taxon>Chrysomeloidea</taxon>
        <taxon>Chrysomelidae</taxon>
        <taxon>Bruchinae</taxon>
        <taxon>Bruchini</taxon>
        <taxon>Acanthoscelides</taxon>
    </lineage>
</organism>
<gene>
    <name evidence="1" type="ORF">ACAOBT_LOCUS9005</name>
</gene>
<keyword evidence="2" id="KW-1185">Reference proteome</keyword>
<name>A0A9P0P6C6_ACAOB</name>
<protein>
    <submittedName>
        <fullName evidence="1">Uncharacterized protein</fullName>
    </submittedName>
</protein>
<evidence type="ECO:0000313" key="2">
    <source>
        <dbReference type="Proteomes" id="UP001152888"/>
    </source>
</evidence>